<proteinExistence type="predicted"/>
<keyword evidence="3 6" id="KW-0812">Transmembrane</keyword>
<comment type="subcellular location">
    <subcellularLocation>
        <location evidence="1">Cell membrane</location>
        <topology evidence="1">Multi-pass membrane protein</topology>
    </subcellularLocation>
</comment>
<evidence type="ECO:0000256" key="6">
    <source>
        <dbReference type="SAM" id="Phobius"/>
    </source>
</evidence>
<dbReference type="RefSeq" id="WP_139090822.1">
    <property type="nucleotide sequence ID" value="NZ_VDGE01000004.1"/>
</dbReference>
<feature type="domain" description="MacB-like periplasmic core" evidence="8">
    <location>
        <begin position="21"/>
        <end position="235"/>
    </location>
</feature>
<evidence type="ECO:0000256" key="4">
    <source>
        <dbReference type="ARBA" id="ARBA00022989"/>
    </source>
</evidence>
<reference evidence="9 10" key="1">
    <citation type="submission" date="2019-06" db="EMBL/GenBank/DDBJ databases">
        <title>Genome sequence of Janthinobacterium lividum UCD_MED1.</title>
        <authorList>
            <person name="De Leon M.E."/>
            <person name="Jospin G."/>
        </authorList>
    </citation>
    <scope>NUCLEOTIDE SEQUENCE [LARGE SCALE GENOMIC DNA]</scope>
    <source>
        <strain evidence="9 10">UCD_MED1</strain>
    </source>
</reference>
<feature type="domain" description="ABC3 transporter permease C-terminal" evidence="7">
    <location>
        <begin position="681"/>
        <end position="783"/>
    </location>
</feature>
<feature type="domain" description="ABC3 transporter permease C-terminal" evidence="7">
    <location>
        <begin position="292"/>
        <end position="406"/>
    </location>
</feature>
<feature type="transmembrane region" description="Helical" evidence="6">
    <location>
        <begin position="20"/>
        <end position="47"/>
    </location>
</feature>
<feature type="transmembrane region" description="Helical" evidence="6">
    <location>
        <begin position="678"/>
        <end position="702"/>
    </location>
</feature>
<dbReference type="InterPro" id="IPR050250">
    <property type="entry name" value="Macrolide_Exporter_MacB"/>
</dbReference>
<dbReference type="InterPro" id="IPR003838">
    <property type="entry name" value="ABC3_permease_C"/>
</dbReference>
<dbReference type="AlphaFoldDB" id="A0A5C4NW03"/>
<evidence type="ECO:0000256" key="5">
    <source>
        <dbReference type="ARBA" id="ARBA00023136"/>
    </source>
</evidence>
<keyword evidence="5 6" id="KW-0472">Membrane</keyword>
<evidence type="ECO:0000313" key="10">
    <source>
        <dbReference type="Proteomes" id="UP000305681"/>
    </source>
</evidence>
<feature type="transmembrane region" description="Helical" evidence="6">
    <location>
        <begin position="374"/>
        <end position="397"/>
    </location>
</feature>
<accession>A0A5C4NW03</accession>
<organism evidence="9 10">
    <name type="scientific">Janthinobacterium lividum</name>
    <dbReference type="NCBI Taxonomy" id="29581"/>
    <lineage>
        <taxon>Bacteria</taxon>
        <taxon>Pseudomonadati</taxon>
        <taxon>Pseudomonadota</taxon>
        <taxon>Betaproteobacteria</taxon>
        <taxon>Burkholderiales</taxon>
        <taxon>Oxalobacteraceae</taxon>
        <taxon>Janthinobacterium</taxon>
    </lineage>
</organism>
<dbReference type="Pfam" id="PF12704">
    <property type="entry name" value="MacB_PCD"/>
    <property type="match status" value="1"/>
</dbReference>
<dbReference type="PANTHER" id="PTHR30572">
    <property type="entry name" value="MEMBRANE COMPONENT OF TRANSPORTER-RELATED"/>
    <property type="match status" value="1"/>
</dbReference>
<evidence type="ECO:0000313" key="9">
    <source>
        <dbReference type="EMBL" id="TNC76429.1"/>
    </source>
</evidence>
<dbReference type="GO" id="GO:0005886">
    <property type="term" value="C:plasma membrane"/>
    <property type="evidence" value="ECO:0007669"/>
    <property type="project" value="UniProtKB-SubCell"/>
</dbReference>
<dbReference type="GO" id="GO:0022857">
    <property type="term" value="F:transmembrane transporter activity"/>
    <property type="evidence" value="ECO:0007669"/>
    <property type="project" value="TreeGrafter"/>
</dbReference>
<evidence type="ECO:0000259" key="7">
    <source>
        <dbReference type="Pfam" id="PF02687"/>
    </source>
</evidence>
<name>A0A5C4NW03_9BURK</name>
<feature type="transmembrane region" description="Helical" evidence="6">
    <location>
        <begin position="341"/>
        <end position="362"/>
    </location>
</feature>
<evidence type="ECO:0000259" key="8">
    <source>
        <dbReference type="Pfam" id="PF12704"/>
    </source>
</evidence>
<evidence type="ECO:0000256" key="3">
    <source>
        <dbReference type="ARBA" id="ARBA00022692"/>
    </source>
</evidence>
<evidence type="ECO:0000256" key="2">
    <source>
        <dbReference type="ARBA" id="ARBA00022475"/>
    </source>
</evidence>
<feature type="transmembrane region" description="Helical" evidence="6">
    <location>
        <begin position="733"/>
        <end position="753"/>
    </location>
</feature>
<sequence length="800" mass="84213">MIKFSDFRTGWRQLLADPVYSAIVILGLSIAVASSYLILGLVADAMFPESKMAQPSRVVALDFKPNIPDRKIDWTGAAPFVLRDALHAAKAPVASSARALKTDISARVGEQVARIDMVFADAEVASMFGLASAAGDLQAGLTRPDSVALTFEAAERLFGQRDVLGRQLAVNGKTVTVAALLPRQPGNSQLQFEALAPFNSILNGLPPEDREGWYALSGRVYATLAPGASAAQLGEIAQSIFDHSPVIREVPPGWIENGRKAAFLRAVPMDQLAFSGAGSNAKRLLYGALAAAALAMLALASVNYVNLTTVRTLARQREIGVRKSLGASPARLAGQLIGESMLVALLAGALGVLLAWLAAPAFGELLNYRFDNRLFTPAMLLSLLLGCVLLGVVTGLYPARIALKINCAESLSGRSHSENAGGRWVRRAMTALQFAAAITLSAVAATIMWQSHFVRTLDLGFRSTGLLAVTLPATATPQSAAALRDVLARTPGIEGAAWSDEVPGRNPAGQNEAFTTGSNPSPVLIRMNAVDAAFFDVYRIGLLAGKITSGGTTVDANADKSVVLDRTAAKLLGFAQAEQALGANIKSADGKFARVVAVIDRVRQETAHAEAAAQLFYLNDGNFGAGAVLTLHASDLPQARKAVQTAWQRLFPDDVVTMDTVDAYLAEHYKQDRMVGGLIAAASVMALLLASLGVYSLAAYTVRIKTREIVIRKLHGAGAGAISGLLVREFGTLLGLGLVLGLPLAWLAGAQYLAGYVERAPVGGWPLLAAVLVTALMATLAALRHTLVALGLRPVQALRG</sequence>
<comment type="caution">
    <text evidence="9">The sequence shown here is derived from an EMBL/GenBank/DDBJ whole genome shotgun (WGS) entry which is preliminary data.</text>
</comment>
<dbReference type="PANTHER" id="PTHR30572:SF18">
    <property type="entry name" value="ABC-TYPE MACROLIDE FAMILY EXPORT SYSTEM PERMEASE COMPONENT 2"/>
    <property type="match status" value="1"/>
</dbReference>
<dbReference type="InterPro" id="IPR025857">
    <property type="entry name" value="MacB_PCD"/>
</dbReference>
<feature type="transmembrane region" description="Helical" evidence="6">
    <location>
        <begin position="765"/>
        <end position="783"/>
    </location>
</feature>
<protein>
    <submittedName>
        <fullName evidence="9">FtsX-like permease family protein</fullName>
    </submittedName>
</protein>
<feature type="transmembrane region" description="Helical" evidence="6">
    <location>
        <begin position="284"/>
        <end position="305"/>
    </location>
</feature>
<keyword evidence="4 6" id="KW-1133">Transmembrane helix</keyword>
<dbReference type="Pfam" id="PF02687">
    <property type="entry name" value="FtsX"/>
    <property type="match status" value="2"/>
</dbReference>
<evidence type="ECO:0000256" key="1">
    <source>
        <dbReference type="ARBA" id="ARBA00004651"/>
    </source>
</evidence>
<gene>
    <name evidence="9" type="ORF">FHI69_12640</name>
</gene>
<keyword evidence="2" id="KW-1003">Cell membrane</keyword>
<dbReference type="EMBL" id="VDGE01000004">
    <property type="protein sequence ID" value="TNC76429.1"/>
    <property type="molecule type" value="Genomic_DNA"/>
</dbReference>
<dbReference type="Proteomes" id="UP000305681">
    <property type="component" value="Unassembled WGS sequence"/>
</dbReference>